<evidence type="ECO:0000313" key="2">
    <source>
        <dbReference type="EMBL" id="ANF52168.1"/>
    </source>
</evidence>
<sequence>MNPVEKGHKQVNGIKMYYEIYGSGKPLVLIHGGGGSILFDYKEIITRLANKFQLIGIDLQNHGMSEHRDIPETFEQDAHDVAALLKELNIEKASFWGFSNGGNTVMQIAHLYPELVDKLIVASAFYKKSGMMDGFFEGMMDATLESMPEPLKINFLNLNPDFSALENMFAKDSKRMQTFEDWSEDILKGIKSPTLFISGDKDVMKPEHIVEMWRLVKGSQLMILPATHGSYMMADFGGNVDEKLINFTVNEIDKFLKN</sequence>
<dbReference type="PANTHER" id="PTHR46331:SF2">
    <property type="entry name" value="VALACYCLOVIR HYDROLASE"/>
    <property type="match status" value="1"/>
</dbReference>
<keyword evidence="3" id="KW-1185">Reference proteome</keyword>
<gene>
    <name evidence="2" type="ORF">A0O34_17320</name>
</gene>
<dbReference type="OrthoDB" id="9780932at2"/>
<accession>A0A172XYV1</accession>
<dbReference type="InterPro" id="IPR000073">
    <property type="entry name" value="AB_hydrolase_1"/>
</dbReference>
<dbReference type="SUPFAM" id="SSF53474">
    <property type="entry name" value="alpha/beta-Hydrolases"/>
    <property type="match status" value="1"/>
</dbReference>
<reference evidence="2 3" key="1">
    <citation type="submission" date="2016-04" db="EMBL/GenBank/DDBJ databases">
        <title>Complete Genome Sequence of Chryseobacterium sp. IHBB 10212.</title>
        <authorList>
            <person name="Pal M."/>
            <person name="Swarnkar M.K."/>
            <person name="Kaushal K."/>
            <person name="Chhibber S."/>
            <person name="Singh A.K."/>
            <person name="Gulati A."/>
        </authorList>
    </citation>
    <scope>NUCLEOTIDE SEQUENCE [LARGE SCALE GENOMIC DNA]</scope>
    <source>
        <strain evidence="2 3">IHBB 10212</strain>
    </source>
</reference>
<dbReference type="Gene3D" id="3.40.50.1820">
    <property type="entry name" value="alpha/beta hydrolase"/>
    <property type="match status" value="1"/>
</dbReference>
<keyword evidence="2" id="KW-0378">Hydrolase</keyword>
<organism evidence="2 3">
    <name type="scientific">Chryseobacterium glaciei</name>
    <dbReference type="NCBI Taxonomy" id="1685010"/>
    <lineage>
        <taxon>Bacteria</taxon>
        <taxon>Pseudomonadati</taxon>
        <taxon>Bacteroidota</taxon>
        <taxon>Flavobacteriia</taxon>
        <taxon>Flavobacteriales</taxon>
        <taxon>Weeksellaceae</taxon>
        <taxon>Chryseobacterium group</taxon>
        <taxon>Chryseobacterium</taxon>
    </lineage>
</organism>
<feature type="domain" description="AB hydrolase-1" evidence="1">
    <location>
        <begin position="25"/>
        <end position="150"/>
    </location>
</feature>
<dbReference type="Proteomes" id="UP000077824">
    <property type="component" value="Chromosome"/>
</dbReference>
<dbReference type="PANTHER" id="PTHR46331">
    <property type="entry name" value="VALACYCLOVIR HYDROLASE"/>
    <property type="match status" value="1"/>
</dbReference>
<evidence type="ECO:0000313" key="3">
    <source>
        <dbReference type="Proteomes" id="UP000077824"/>
    </source>
</evidence>
<name>A0A172XYV1_9FLAO</name>
<dbReference type="KEGG" id="chh:A0O34_17320"/>
<evidence type="ECO:0000259" key="1">
    <source>
        <dbReference type="Pfam" id="PF00561"/>
    </source>
</evidence>
<dbReference type="Pfam" id="PF00561">
    <property type="entry name" value="Abhydrolase_1"/>
    <property type="match status" value="1"/>
</dbReference>
<dbReference type="RefSeq" id="WP_066757418.1">
    <property type="nucleotide sequence ID" value="NZ_CP015199.1"/>
</dbReference>
<dbReference type="STRING" id="1685010.A0O34_17320"/>
<dbReference type="GO" id="GO:0017171">
    <property type="term" value="F:serine hydrolase activity"/>
    <property type="evidence" value="ECO:0007669"/>
    <property type="project" value="TreeGrafter"/>
</dbReference>
<dbReference type="AlphaFoldDB" id="A0A172XYV1"/>
<dbReference type="InterPro" id="IPR029058">
    <property type="entry name" value="AB_hydrolase_fold"/>
</dbReference>
<protein>
    <submittedName>
        <fullName evidence="2">Alpha/beta hydrolase</fullName>
    </submittedName>
</protein>
<proteinExistence type="predicted"/>
<dbReference type="EMBL" id="CP015199">
    <property type="protein sequence ID" value="ANF52168.1"/>
    <property type="molecule type" value="Genomic_DNA"/>
</dbReference>